<organism evidence="3">
    <name type="scientific">Acromyrmex echinatior</name>
    <name type="common">Panamanian leafcutter ant</name>
    <name type="synonym">Acromyrmex octospinosus echinatior</name>
    <dbReference type="NCBI Taxonomy" id="103372"/>
    <lineage>
        <taxon>Eukaryota</taxon>
        <taxon>Metazoa</taxon>
        <taxon>Ecdysozoa</taxon>
        <taxon>Arthropoda</taxon>
        <taxon>Hexapoda</taxon>
        <taxon>Insecta</taxon>
        <taxon>Pterygota</taxon>
        <taxon>Neoptera</taxon>
        <taxon>Endopterygota</taxon>
        <taxon>Hymenoptera</taxon>
        <taxon>Apocrita</taxon>
        <taxon>Aculeata</taxon>
        <taxon>Formicoidea</taxon>
        <taxon>Formicidae</taxon>
        <taxon>Myrmicinae</taxon>
        <taxon>Acromyrmex</taxon>
    </lineage>
</organism>
<dbReference type="AlphaFoldDB" id="F4W4V3"/>
<accession>F4W4V3</accession>
<protein>
    <submittedName>
        <fullName evidence="2">Uncharacterized protein</fullName>
    </submittedName>
</protein>
<dbReference type="InParanoid" id="F4W4V3"/>
<dbReference type="EMBL" id="GL887564">
    <property type="protein sequence ID" value="EGI70773.1"/>
    <property type="molecule type" value="Genomic_DNA"/>
</dbReference>
<sequence length="107" mass="11268">MKPQKKRLFPSQTTQMDAGAAQKATPVEAWATVVDRRKKGNISTTTEGGSGLPASQKIAIKQPAGTVNRGKQLPRLYSAKSAAVTLTTPGRGDGNCDEECQPNGAQD</sequence>
<dbReference type="Proteomes" id="UP000007755">
    <property type="component" value="Unassembled WGS sequence"/>
</dbReference>
<proteinExistence type="predicted"/>
<evidence type="ECO:0000256" key="1">
    <source>
        <dbReference type="SAM" id="MobiDB-lite"/>
    </source>
</evidence>
<name>F4W4V3_ACREC</name>
<evidence type="ECO:0000313" key="2">
    <source>
        <dbReference type="EMBL" id="EGI70773.1"/>
    </source>
</evidence>
<gene>
    <name evidence="2" type="ORF">G5I_00430</name>
</gene>
<keyword evidence="3" id="KW-1185">Reference proteome</keyword>
<feature type="region of interest" description="Disordered" evidence="1">
    <location>
        <begin position="1"/>
        <end position="25"/>
    </location>
</feature>
<evidence type="ECO:0000313" key="3">
    <source>
        <dbReference type="Proteomes" id="UP000007755"/>
    </source>
</evidence>
<reference evidence="2" key="1">
    <citation type="submission" date="2011-02" db="EMBL/GenBank/DDBJ databases">
        <title>The genome of the leaf-cutting ant Acromyrmex echinatior suggests key adaptations to social evolution and fungus farming.</title>
        <authorList>
            <person name="Nygaard S."/>
            <person name="Zhang G."/>
        </authorList>
    </citation>
    <scope>NUCLEOTIDE SEQUENCE</scope>
</reference>
<feature type="region of interest" description="Disordered" evidence="1">
    <location>
        <begin position="38"/>
        <end position="107"/>
    </location>
</feature>